<dbReference type="SUPFAM" id="SSF89447">
    <property type="entry name" value="AbrB/MazE/MraZ-like"/>
    <property type="match status" value="1"/>
</dbReference>
<dbReference type="STRING" id="758825.SAMN02982985_03596"/>
<sequence length="101" mass="11213">MIFTSTLTADMSLPIPAEVARRLGWQAGQLFVFVVHGINVQIEPTTLELLAALQEDEAELNGMFGELDEEDEAKADLAIEDLRGAMRGADPTGYRDRDDRY</sequence>
<dbReference type="AlphaFoldDB" id="A0A1I4PUE4"/>
<evidence type="ECO:0008006" key="3">
    <source>
        <dbReference type="Google" id="ProtNLM"/>
    </source>
</evidence>
<accession>A0A1I4PUE4</accession>
<evidence type="ECO:0000313" key="2">
    <source>
        <dbReference type="Proteomes" id="UP000199470"/>
    </source>
</evidence>
<organism evidence="1 2">
    <name type="scientific">Rugamonas rubra</name>
    <dbReference type="NCBI Taxonomy" id="758825"/>
    <lineage>
        <taxon>Bacteria</taxon>
        <taxon>Pseudomonadati</taxon>
        <taxon>Pseudomonadota</taxon>
        <taxon>Betaproteobacteria</taxon>
        <taxon>Burkholderiales</taxon>
        <taxon>Oxalobacteraceae</taxon>
        <taxon>Telluria group</taxon>
        <taxon>Rugamonas</taxon>
    </lineage>
</organism>
<dbReference type="Proteomes" id="UP000199470">
    <property type="component" value="Unassembled WGS sequence"/>
</dbReference>
<dbReference type="RefSeq" id="WP_139236593.1">
    <property type="nucleotide sequence ID" value="NZ_FOTW01000017.1"/>
</dbReference>
<name>A0A1I4PUE4_9BURK</name>
<reference evidence="1 2" key="1">
    <citation type="submission" date="2016-10" db="EMBL/GenBank/DDBJ databases">
        <authorList>
            <person name="de Groot N.N."/>
        </authorList>
    </citation>
    <scope>NUCLEOTIDE SEQUENCE [LARGE SCALE GENOMIC DNA]</scope>
    <source>
        <strain evidence="1 2">ATCC 43154</strain>
    </source>
</reference>
<dbReference type="EMBL" id="FOTW01000017">
    <property type="protein sequence ID" value="SFM31090.1"/>
    <property type="molecule type" value="Genomic_DNA"/>
</dbReference>
<evidence type="ECO:0000313" key="1">
    <source>
        <dbReference type="EMBL" id="SFM31090.1"/>
    </source>
</evidence>
<gene>
    <name evidence="1" type="ORF">SAMN02982985_03596</name>
</gene>
<keyword evidence="2" id="KW-1185">Reference proteome</keyword>
<proteinExistence type="predicted"/>
<dbReference type="OrthoDB" id="9811597at2"/>
<dbReference type="InterPro" id="IPR037914">
    <property type="entry name" value="SpoVT-AbrB_sf"/>
</dbReference>
<protein>
    <recommendedName>
        <fullName evidence="3">SpoVT-AbrB domain-containing protein</fullName>
    </recommendedName>
</protein>